<dbReference type="PROSITE" id="PS51318">
    <property type="entry name" value="TAT"/>
    <property type="match status" value="1"/>
</dbReference>
<organism evidence="1 2">
    <name type="scientific">Streptomyces cinerochromogenes</name>
    <dbReference type="NCBI Taxonomy" id="66422"/>
    <lineage>
        <taxon>Bacteria</taxon>
        <taxon>Bacillati</taxon>
        <taxon>Actinomycetota</taxon>
        <taxon>Actinomycetes</taxon>
        <taxon>Kitasatosporales</taxon>
        <taxon>Streptomycetaceae</taxon>
        <taxon>Streptomyces</taxon>
    </lineage>
</organism>
<evidence type="ECO:0000313" key="2">
    <source>
        <dbReference type="Proteomes" id="UP001604267"/>
    </source>
</evidence>
<dbReference type="InterPro" id="IPR006311">
    <property type="entry name" value="TAT_signal"/>
</dbReference>
<proteinExistence type="predicted"/>
<dbReference type="PROSITE" id="PS51257">
    <property type="entry name" value="PROKAR_LIPOPROTEIN"/>
    <property type="match status" value="1"/>
</dbReference>
<reference evidence="1 2" key="1">
    <citation type="submission" date="2024-10" db="EMBL/GenBank/DDBJ databases">
        <title>The Natural Products Discovery Center: Release of the First 8490 Sequenced Strains for Exploring Actinobacteria Biosynthetic Diversity.</title>
        <authorList>
            <person name="Kalkreuter E."/>
            <person name="Kautsar S.A."/>
            <person name="Yang D."/>
            <person name="Bader C.D."/>
            <person name="Teijaro C.N."/>
            <person name="Fluegel L."/>
            <person name="Davis C.M."/>
            <person name="Simpson J.R."/>
            <person name="Lauterbach L."/>
            <person name="Steele A.D."/>
            <person name="Gui C."/>
            <person name="Meng S."/>
            <person name="Li G."/>
            <person name="Viehrig K."/>
            <person name="Ye F."/>
            <person name="Su P."/>
            <person name="Kiefer A.F."/>
            <person name="Nichols A."/>
            <person name="Cepeda A.J."/>
            <person name="Yan W."/>
            <person name="Fan B."/>
            <person name="Jiang Y."/>
            <person name="Adhikari A."/>
            <person name="Zheng C.-J."/>
            <person name="Schuster L."/>
            <person name="Cowan T.M."/>
            <person name="Smanski M.J."/>
            <person name="Chevrette M.G."/>
            <person name="De Carvalho L.P.S."/>
            <person name="Shen B."/>
        </authorList>
    </citation>
    <scope>NUCLEOTIDE SEQUENCE [LARGE SCALE GENOMIC DNA]</scope>
    <source>
        <strain evidence="1 2">NPDC048320</strain>
    </source>
</reference>
<dbReference type="Proteomes" id="UP001604267">
    <property type="component" value="Unassembled WGS sequence"/>
</dbReference>
<sequence length="173" mass="18648">MNRRDLVGLAGRRAALRYLPAGLAVSAVSGCGSPVEKAITAFAKGSWRFTTNTDIDGVLTIGDGTWSETRLGLSGRWKYAPSRLTIIMDGVDSEDAVQNPYLIPSVPKPAKDALSREYSMSGGWSSSLGKQVRVRRDKDAVVLEFGDFSDGNAGSPEHVESLIFTLTCLEDSY</sequence>
<accession>A0ABW7B981</accession>
<dbReference type="EMBL" id="JBICYV010000012">
    <property type="protein sequence ID" value="MFG3013719.1"/>
    <property type="molecule type" value="Genomic_DNA"/>
</dbReference>
<keyword evidence="2" id="KW-1185">Reference proteome</keyword>
<name>A0ABW7B981_9ACTN</name>
<dbReference type="RefSeq" id="WP_392819685.1">
    <property type="nucleotide sequence ID" value="NZ_JBICYV010000012.1"/>
</dbReference>
<comment type="caution">
    <text evidence="1">The sequence shown here is derived from an EMBL/GenBank/DDBJ whole genome shotgun (WGS) entry which is preliminary data.</text>
</comment>
<protein>
    <recommendedName>
        <fullName evidence="3">Lipoprotein</fullName>
    </recommendedName>
</protein>
<evidence type="ECO:0008006" key="3">
    <source>
        <dbReference type="Google" id="ProtNLM"/>
    </source>
</evidence>
<evidence type="ECO:0000313" key="1">
    <source>
        <dbReference type="EMBL" id="MFG3013719.1"/>
    </source>
</evidence>
<gene>
    <name evidence="1" type="ORF">ACGFZB_25400</name>
</gene>